<organism evidence="20 21">
    <name type="scientific">Amorphotheca resinae ATCC 22711</name>
    <dbReference type="NCBI Taxonomy" id="857342"/>
    <lineage>
        <taxon>Eukaryota</taxon>
        <taxon>Fungi</taxon>
        <taxon>Dikarya</taxon>
        <taxon>Ascomycota</taxon>
        <taxon>Pezizomycotina</taxon>
        <taxon>Leotiomycetes</taxon>
        <taxon>Helotiales</taxon>
        <taxon>Amorphothecaceae</taxon>
        <taxon>Amorphotheca</taxon>
    </lineage>
</organism>
<dbReference type="Gene3D" id="1.10.150.20">
    <property type="entry name" value="5' to 3' exonuclease, C-terminal subdomain"/>
    <property type="match status" value="1"/>
</dbReference>
<dbReference type="GO" id="GO:0046872">
    <property type="term" value="F:metal ion binding"/>
    <property type="evidence" value="ECO:0007669"/>
    <property type="project" value="UniProtKB-KW"/>
</dbReference>
<evidence type="ECO:0000313" key="21">
    <source>
        <dbReference type="Proteomes" id="UP000241818"/>
    </source>
</evidence>
<dbReference type="InParanoid" id="A0A2T3B3G1"/>
<proteinExistence type="inferred from homology"/>
<dbReference type="PRINTS" id="PR00870">
    <property type="entry name" value="DNAPOLXBETA"/>
</dbReference>
<gene>
    <name evidence="20" type="ORF">M430DRAFT_138432</name>
</gene>
<dbReference type="InterPro" id="IPR029398">
    <property type="entry name" value="PolB_thumb"/>
</dbReference>
<dbReference type="AlphaFoldDB" id="A0A2T3B3G1"/>
<name>A0A2T3B3G1_AMORE</name>
<keyword evidence="10" id="KW-0479">Metal-binding</keyword>
<feature type="compositionally biased region" description="Basic and acidic residues" evidence="18">
    <location>
        <begin position="303"/>
        <end position="320"/>
    </location>
</feature>
<keyword evidence="14" id="KW-0456">Lyase</keyword>
<evidence type="ECO:0000256" key="4">
    <source>
        <dbReference type="ARBA" id="ARBA00012417"/>
    </source>
</evidence>
<evidence type="ECO:0000256" key="8">
    <source>
        <dbReference type="ARBA" id="ARBA00022695"/>
    </source>
</evidence>
<evidence type="ECO:0000256" key="14">
    <source>
        <dbReference type="ARBA" id="ARBA00023239"/>
    </source>
</evidence>
<dbReference type="InterPro" id="IPR022312">
    <property type="entry name" value="DNA_pol_X"/>
</dbReference>
<dbReference type="SUPFAM" id="SSF47802">
    <property type="entry name" value="DNA polymerase beta, N-terminal domain-like"/>
    <property type="match status" value="1"/>
</dbReference>
<feature type="region of interest" description="Disordered" evidence="18">
    <location>
        <begin position="402"/>
        <end position="476"/>
    </location>
</feature>
<dbReference type="GO" id="GO:0006303">
    <property type="term" value="P:double-strand break repair via nonhomologous end joining"/>
    <property type="evidence" value="ECO:0007669"/>
    <property type="project" value="TreeGrafter"/>
</dbReference>
<dbReference type="Gene3D" id="3.30.460.10">
    <property type="entry name" value="Beta Polymerase, domain 2"/>
    <property type="match status" value="1"/>
</dbReference>
<evidence type="ECO:0000256" key="6">
    <source>
        <dbReference type="ARBA" id="ARBA00022634"/>
    </source>
</evidence>
<dbReference type="InterPro" id="IPR036420">
    <property type="entry name" value="BRCT_dom_sf"/>
</dbReference>
<evidence type="ECO:0000256" key="5">
    <source>
        <dbReference type="ARBA" id="ARBA00016513"/>
    </source>
</evidence>
<dbReference type="InterPro" id="IPR010996">
    <property type="entry name" value="HHH_MUS81"/>
</dbReference>
<feature type="region of interest" description="Disordered" evidence="18">
    <location>
        <begin position="46"/>
        <end position="66"/>
    </location>
</feature>
<evidence type="ECO:0000256" key="13">
    <source>
        <dbReference type="ARBA" id="ARBA00023204"/>
    </source>
</evidence>
<keyword evidence="7" id="KW-0808">Transferase</keyword>
<evidence type="ECO:0000256" key="1">
    <source>
        <dbReference type="ARBA" id="ARBA00001936"/>
    </source>
</evidence>
<dbReference type="EMBL" id="KZ679010">
    <property type="protein sequence ID" value="PSS20187.1"/>
    <property type="molecule type" value="Genomic_DNA"/>
</dbReference>
<dbReference type="GO" id="GO:0003677">
    <property type="term" value="F:DNA binding"/>
    <property type="evidence" value="ECO:0007669"/>
    <property type="project" value="InterPro"/>
</dbReference>
<dbReference type="EC" id="2.7.7.7" evidence="4"/>
<keyword evidence="8" id="KW-0548">Nucleotidyltransferase</keyword>
<keyword evidence="13" id="KW-0234">DNA repair</keyword>
<dbReference type="SUPFAM" id="SSF52113">
    <property type="entry name" value="BRCT domain"/>
    <property type="match status" value="1"/>
</dbReference>
<dbReference type="Proteomes" id="UP000241818">
    <property type="component" value="Unassembled WGS sequence"/>
</dbReference>
<dbReference type="STRING" id="857342.A0A2T3B3G1"/>
<dbReference type="Pfam" id="PF10391">
    <property type="entry name" value="DNA_pol_lambd_f"/>
    <property type="match status" value="1"/>
</dbReference>
<dbReference type="RefSeq" id="XP_024721457.1">
    <property type="nucleotide sequence ID" value="XM_024862569.1"/>
</dbReference>
<dbReference type="PANTHER" id="PTHR11276:SF28">
    <property type="entry name" value="DNA POLYMERASE LAMBDA"/>
    <property type="match status" value="1"/>
</dbReference>
<evidence type="ECO:0000313" key="20">
    <source>
        <dbReference type="EMBL" id="PSS20187.1"/>
    </source>
</evidence>
<dbReference type="PROSITE" id="PS50172">
    <property type="entry name" value="BRCT"/>
    <property type="match status" value="1"/>
</dbReference>
<dbReference type="InterPro" id="IPR002008">
    <property type="entry name" value="DNA_pol_X_beta-like"/>
</dbReference>
<dbReference type="PANTHER" id="PTHR11276">
    <property type="entry name" value="DNA POLYMERASE TYPE-X FAMILY MEMBER"/>
    <property type="match status" value="1"/>
</dbReference>
<dbReference type="SUPFAM" id="SSF81585">
    <property type="entry name" value="PsbU/PolX domain-like"/>
    <property type="match status" value="1"/>
</dbReference>
<dbReference type="GO" id="GO:0016829">
    <property type="term" value="F:lyase activity"/>
    <property type="evidence" value="ECO:0007669"/>
    <property type="project" value="UniProtKB-KW"/>
</dbReference>
<dbReference type="FunFam" id="1.10.150.20:FF:000010">
    <property type="entry name" value="DNA polymerase lambda"/>
    <property type="match status" value="1"/>
</dbReference>
<dbReference type="InterPro" id="IPR028207">
    <property type="entry name" value="DNA_pol_B_palm_palm"/>
</dbReference>
<evidence type="ECO:0000256" key="7">
    <source>
        <dbReference type="ARBA" id="ARBA00022679"/>
    </source>
</evidence>
<dbReference type="Pfam" id="PF14716">
    <property type="entry name" value="HHH_8"/>
    <property type="match status" value="1"/>
</dbReference>
<dbReference type="Pfam" id="PF14792">
    <property type="entry name" value="DNA_pol_B_palm"/>
    <property type="match status" value="1"/>
</dbReference>
<sequence>MGILNMAHDKTKLSAKRLFFDQLSALNETSDEEDDTNDIRDVFRKSKKLSSPQALSSEFPPQNIRTPITINKMPGFQRTISAPLSSASLVKETPLPPSLSSLGRSESAALLSSEIPVVEDTPEPNLHVVQRTASSPTLGTGTLVLNYSTGIESMLGKRNRTGLEPLHAKKKLRKESSIKLVPEDEQIFKGQIFYYIPPDDKAPLRRTRINKAREFGATWTREFTPATTHIVVDKGITFKDVMAFLRLETLPSNTIMVSEEYPIDSIKCRFLLDPRQKLYAIDGHPETLQEENTPDTTSQKSNKSLELKASKRNPGTRDHNPPNQTPPRSENSTQVSQGKENARELLPESSEGVWLAQNTTHTNSVVAESPQETSHHAGIICETPESVWLRDELDEMIKVARSMKDVPIDDEEDDHADDRPPSCDDPDDSGSDDEPRRPSSRSAPKSKLRGSNKGPFNQDKFTCMTGGTGVTPESNPNARTIEVLQKMADYYVQTKDHWRQTAYRKAIGTLRRQTDKIATYEEALNLPTIGNRLALKIEEIVLTNGLRRLENAMMDSNYHTLQLFMNIYGVGINQAWKWVQQGHKTLEDLKSHAHLTDNQRLGIEHYDDFLTRIPRDEVTALGNVVSAAAAALDPKVEVIIGGSYRRGASSSGDIDCLLTKPSTSSSQELLGFLNQLISKLTESKFLVAALSVPSQSGSKWHGCCVLPGASKPIWRRIDFLLVPETQLGAALIYFTGDDIFNRSIRLLSSRKGWRLNQRGLYKDVMRGPGRVKMTEGTLIESADERKIFAALGVPWRPPEQRICH</sequence>
<accession>A0A2T3B3G1</accession>
<dbReference type="PRINTS" id="PR00869">
    <property type="entry name" value="DNAPOLX"/>
</dbReference>
<dbReference type="InterPro" id="IPR001357">
    <property type="entry name" value="BRCT_dom"/>
</dbReference>
<evidence type="ECO:0000256" key="9">
    <source>
        <dbReference type="ARBA" id="ARBA00022705"/>
    </source>
</evidence>
<dbReference type="GO" id="GO:0005634">
    <property type="term" value="C:nucleus"/>
    <property type="evidence" value="ECO:0007669"/>
    <property type="project" value="UniProtKB-SubCell"/>
</dbReference>
<dbReference type="FunFam" id="1.10.150.110:FF:000005">
    <property type="entry name" value="DNA polymerase POL4"/>
    <property type="match status" value="1"/>
</dbReference>
<keyword evidence="12" id="KW-0239">DNA-directed DNA polymerase</keyword>
<keyword evidence="6" id="KW-0237">DNA synthesis</keyword>
<evidence type="ECO:0000256" key="18">
    <source>
        <dbReference type="SAM" id="MobiDB-lite"/>
    </source>
</evidence>
<comment type="similarity">
    <text evidence="3">Belongs to the DNA polymerase type-X family.</text>
</comment>
<keyword evidence="9" id="KW-0235">DNA replication</keyword>
<evidence type="ECO:0000259" key="19">
    <source>
        <dbReference type="PROSITE" id="PS50172"/>
    </source>
</evidence>
<dbReference type="InterPro" id="IPR018944">
    <property type="entry name" value="DNA_pol_lambd_fingers_domain"/>
</dbReference>
<feature type="domain" description="BRCT" evidence="19">
    <location>
        <begin position="183"/>
        <end position="279"/>
    </location>
</feature>
<evidence type="ECO:0000256" key="16">
    <source>
        <dbReference type="ARBA" id="ARBA00049244"/>
    </source>
</evidence>
<dbReference type="OrthoDB" id="205514at2759"/>
<dbReference type="InterPro" id="IPR002054">
    <property type="entry name" value="DNA-dir_DNA_pol_X"/>
</dbReference>
<dbReference type="InterPro" id="IPR027421">
    <property type="entry name" value="DNA_pol_lamdba_lyase_dom_sf"/>
</dbReference>
<dbReference type="Gene3D" id="1.10.150.110">
    <property type="entry name" value="DNA polymerase beta, N-terminal domain-like"/>
    <property type="match status" value="1"/>
</dbReference>
<dbReference type="Gene3D" id="3.40.50.10190">
    <property type="entry name" value="BRCT domain"/>
    <property type="match status" value="1"/>
</dbReference>
<evidence type="ECO:0000256" key="15">
    <source>
        <dbReference type="ARBA" id="ARBA00023242"/>
    </source>
</evidence>
<comment type="catalytic activity">
    <reaction evidence="16">
        <text>DNA(n) + a 2'-deoxyribonucleoside 5'-triphosphate = DNA(n+1) + diphosphate</text>
        <dbReference type="Rhea" id="RHEA:22508"/>
        <dbReference type="Rhea" id="RHEA-COMP:17339"/>
        <dbReference type="Rhea" id="RHEA-COMP:17340"/>
        <dbReference type="ChEBI" id="CHEBI:33019"/>
        <dbReference type="ChEBI" id="CHEBI:61560"/>
        <dbReference type="ChEBI" id="CHEBI:173112"/>
        <dbReference type="EC" id="2.7.7.7"/>
    </reaction>
</comment>
<feature type="compositionally biased region" description="Polar residues" evidence="18">
    <location>
        <begin position="326"/>
        <end position="339"/>
    </location>
</feature>
<dbReference type="Gene3D" id="3.30.210.10">
    <property type="entry name" value="DNA polymerase, thumb domain"/>
    <property type="match status" value="1"/>
</dbReference>
<dbReference type="GeneID" id="36570650"/>
<comment type="cofactor">
    <cofactor evidence="1">
        <name>Mn(2+)</name>
        <dbReference type="ChEBI" id="CHEBI:29035"/>
    </cofactor>
</comment>
<dbReference type="Pfam" id="PF14791">
    <property type="entry name" value="DNA_pol_B_thumb"/>
    <property type="match status" value="1"/>
</dbReference>
<protein>
    <recommendedName>
        <fullName evidence="5">DNA polymerase lambda</fullName>
        <ecNumber evidence="4">2.7.7.7</ecNumber>
    </recommendedName>
</protein>
<evidence type="ECO:0000256" key="10">
    <source>
        <dbReference type="ARBA" id="ARBA00022723"/>
    </source>
</evidence>
<dbReference type="CDD" id="cd00141">
    <property type="entry name" value="NT_POLXc"/>
    <property type="match status" value="1"/>
</dbReference>
<dbReference type="InterPro" id="IPR037160">
    <property type="entry name" value="DNA_Pol_thumb_sf"/>
</dbReference>
<dbReference type="SUPFAM" id="SSF81301">
    <property type="entry name" value="Nucleotidyltransferase"/>
    <property type="match status" value="1"/>
</dbReference>
<keyword evidence="15" id="KW-0539">Nucleus</keyword>
<evidence type="ECO:0000256" key="12">
    <source>
        <dbReference type="ARBA" id="ARBA00022932"/>
    </source>
</evidence>
<dbReference type="GO" id="GO:0003887">
    <property type="term" value="F:DNA-directed DNA polymerase activity"/>
    <property type="evidence" value="ECO:0007669"/>
    <property type="project" value="UniProtKB-KW"/>
</dbReference>
<evidence type="ECO:0000256" key="17">
    <source>
        <dbReference type="PIRSR" id="PIRSR622312-50"/>
    </source>
</evidence>
<reference evidence="20 21" key="1">
    <citation type="journal article" date="2018" name="New Phytol.">
        <title>Comparative genomics and transcriptomics depict ericoid mycorrhizal fungi as versatile saprotrophs and plant mutualists.</title>
        <authorList>
            <person name="Martino E."/>
            <person name="Morin E."/>
            <person name="Grelet G.A."/>
            <person name="Kuo A."/>
            <person name="Kohler A."/>
            <person name="Daghino S."/>
            <person name="Barry K.W."/>
            <person name="Cichocki N."/>
            <person name="Clum A."/>
            <person name="Dockter R.B."/>
            <person name="Hainaut M."/>
            <person name="Kuo R.C."/>
            <person name="LaButti K."/>
            <person name="Lindahl B.D."/>
            <person name="Lindquist E.A."/>
            <person name="Lipzen A."/>
            <person name="Khouja H.R."/>
            <person name="Magnuson J."/>
            <person name="Murat C."/>
            <person name="Ohm R.A."/>
            <person name="Singer S.W."/>
            <person name="Spatafora J.W."/>
            <person name="Wang M."/>
            <person name="Veneault-Fourrey C."/>
            <person name="Henrissat B."/>
            <person name="Grigoriev I.V."/>
            <person name="Martin F.M."/>
            <person name="Perotto S."/>
        </authorList>
    </citation>
    <scope>NUCLEOTIDE SEQUENCE [LARGE SCALE GENOMIC DNA]</scope>
    <source>
        <strain evidence="20 21">ATCC 22711</strain>
    </source>
</reference>
<keyword evidence="21" id="KW-1185">Reference proteome</keyword>
<feature type="region of interest" description="Disordered" evidence="18">
    <location>
        <begin position="285"/>
        <end position="352"/>
    </location>
</feature>
<feature type="compositionally biased region" description="Polar residues" evidence="18">
    <location>
        <begin position="49"/>
        <end position="66"/>
    </location>
</feature>
<dbReference type="InterPro" id="IPR043519">
    <property type="entry name" value="NT_sf"/>
</dbReference>
<evidence type="ECO:0000256" key="2">
    <source>
        <dbReference type="ARBA" id="ARBA00004123"/>
    </source>
</evidence>
<evidence type="ECO:0000256" key="11">
    <source>
        <dbReference type="ARBA" id="ARBA00022763"/>
    </source>
</evidence>
<comment type="subcellular location">
    <subcellularLocation>
        <location evidence="2">Nucleus</location>
    </subcellularLocation>
</comment>
<evidence type="ECO:0000256" key="3">
    <source>
        <dbReference type="ARBA" id="ARBA00008323"/>
    </source>
</evidence>
<feature type="active site" description="Nucleophile; Schiff-base intermediate with DNA; for 5'-dRP lyase activity" evidence="17">
    <location>
        <position position="536"/>
    </location>
</feature>
<dbReference type="SMART" id="SM00483">
    <property type="entry name" value="POLXc"/>
    <property type="match status" value="1"/>
</dbReference>
<keyword evidence="11" id="KW-0227">DNA damage</keyword>